<evidence type="ECO:0000256" key="1">
    <source>
        <dbReference type="ARBA" id="ARBA00006854"/>
    </source>
</evidence>
<evidence type="ECO:0000313" key="5">
    <source>
        <dbReference type="Proteomes" id="UP000294933"/>
    </source>
</evidence>
<dbReference type="AlphaFoldDB" id="A0A4Y7QKH6"/>
<organism evidence="4 5">
    <name type="scientific">Rickenella mellea</name>
    <dbReference type="NCBI Taxonomy" id="50990"/>
    <lineage>
        <taxon>Eukaryota</taxon>
        <taxon>Fungi</taxon>
        <taxon>Dikarya</taxon>
        <taxon>Basidiomycota</taxon>
        <taxon>Agaricomycotina</taxon>
        <taxon>Agaricomycetes</taxon>
        <taxon>Hymenochaetales</taxon>
        <taxon>Rickenellaceae</taxon>
        <taxon>Rickenella</taxon>
    </lineage>
</organism>
<dbReference type="EMBL" id="ML170159">
    <property type="protein sequence ID" value="TDL27339.1"/>
    <property type="molecule type" value="Genomic_DNA"/>
</dbReference>
<evidence type="ECO:0000256" key="2">
    <source>
        <dbReference type="SAM" id="MobiDB-lite"/>
    </source>
</evidence>
<proteinExistence type="inferred from homology"/>
<keyword evidence="5" id="KW-1185">Reference proteome</keyword>
<dbReference type="PANTHER" id="PTHR22100">
    <property type="entry name" value="WINGS APART-LIKE PROTEIN HOMOLOG"/>
    <property type="match status" value="1"/>
</dbReference>
<gene>
    <name evidence="4" type="ORF">BD410DRAFT_415216</name>
</gene>
<feature type="compositionally biased region" description="Polar residues" evidence="2">
    <location>
        <begin position="805"/>
        <end position="816"/>
    </location>
</feature>
<reference evidence="4 5" key="1">
    <citation type="submission" date="2018-06" db="EMBL/GenBank/DDBJ databases">
        <title>A transcriptomic atlas of mushroom development highlights an independent origin of complex multicellularity.</title>
        <authorList>
            <consortium name="DOE Joint Genome Institute"/>
            <person name="Krizsan K."/>
            <person name="Almasi E."/>
            <person name="Merenyi Z."/>
            <person name="Sahu N."/>
            <person name="Viragh M."/>
            <person name="Koszo T."/>
            <person name="Mondo S."/>
            <person name="Kiss B."/>
            <person name="Balint B."/>
            <person name="Kues U."/>
            <person name="Barry K."/>
            <person name="Hegedus J.C."/>
            <person name="Henrissat B."/>
            <person name="Johnson J."/>
            <person name="Lipzen A."/>
            <person name="Ohm R."/>
            <person name="Nagy I."/>
            <person name="Pangilinan J."/>
            <person name="Yan J."/>
            <person name="Xiong Y."/>
            <person name="Grigoriev I.V."/>
            <person name="Hibbett D.S."/>
            <person name="Nagy L.G."/>
        </authorList>
    </citation>
    <scope>NUCLEOTIDE SEQUENCE [LARGE SCALE GENOMIC DNA]</scope>
    <source>
        <strain evidence="4 5">SZMC22713</strain>
    </source>
</reference>
<feature type="compositionally biased region" description="Polar residues" evidence="2">
    <location>
        <begin position="54"/>
        <end position="78"/>
    </location>
</feature>
<feature type="domain" description="Wings apart-like protein C-terminal" evidence="3">
    <location>
        <begin position="307"/>
        <end position="672"/>
    </location>
</feature>
<comment type="similarity">
    <text evidence="1">Belongs to the WAPL family.</text>
</comment>
<feature type="compositionally biased region" description="Polar residues" evidence="2">
    <location>
        <begin position="89"/>
        <end position="108"/>
    </location>
</feature>
<feature type="compositionally biased region" description="Low complexity" evidence="2">
    <location>
        <begin position="155"/>
        <end position="167"/>
    </location>
</feature>
<name>A0A4Y7QKH6_9AGAM</name>
<dbReference type="STRING" id="50990.A0A4Y7QKH6"/>
<feature type="region of interest" description="Disordered" evidence="2">
    <location>
        <begin position="1"/>
        <end position="221"/>
    </location>
</feature>
<dbReference type="OrthoDB" id="78088at2759"/>
<feature type="compositionally biased region" description="Basic residues" evidence="2">
    <location>
        <begin position="23"/>
        <end position="32"/>
    </location>
</feature>
<dbReference type="Proteomes" id="UP000294933">
    <property type="component" value="Unassembled WGS sequence"/>
</dbReference>
<dbReference type="Gene3D" id="1.25.10.10">
    <property type="entry name" value="Leucine-rich Repeat Variant"/>
    <property type="match status" value="1"/>
</dbReference>
<dbReference type="Pfam" id="PF07814">
    <property type="entry name" value="WAPL"/>
    <property type="match status" value="1"/>
</dbReference>
<dbReference type="VEuPathDB" id="FungiDB:BD410DRAFT_415216"/>
<feature type="compositionally biased region" description="Polar residues" evidence="2">
    <location>
        <begin position="35"/>
        <end position="45"/>
    </location>
</feature>
<accession>A0A4Y7QKH6</accession>
<dbReference type="InterPro" id="IPR011989">
    <property type="entry name" value="ARM-like"/>
</dbReference>
<evidence type="ECO:0000259" key="3">
    <source>
        <dbReference type="Pfam" id="PF07814"/>
    </source>
</evidence>
<dbReference type="InterPro" id="IPR039874">
    <property type="entry name" value="WAPL"/>
</dbReference>
<sequence length="848" mass="92118">MSASSTPRAASTTSDSHDDETTRRRKPTRKKSMHSDASANSTPSTYRRMKRKLSSATADTLYETSTPTKRRTNGSASPRATVDLEHTKTANGSNLASITSQHSSTAFASGSRLPEEPSPARNTLSRTPTVVLDEPDGTSSPKKSAKDLSGIFDALSPRSSSSLSSPPKVGGLAKRMLSRSRTESSCGSSSSSSILASSSRSSVSVQSTKAEADLRPSTPGVRTYAGRSRSFLVQLPAAAASALVPHAMKPGDESEEVAVDGDDEFNRESYTDLRLRWGVDNSEDNLQLSLGENVDETTPNHGLYNNLSSITELRSKGESRRFMDEVGYLFEGLDPKGSVSIRQSTALELVNKLCDVDFMRKAKAADFVRRVWDMLREAGAGDGDKVLDSSLCVLAAIISSDPRDLSTITRKKDTLSILTNLMRTKRAADPLVAVHDANSLTLKKLGISKSEQMMLMKLREILRTSLDIALEENEISTRLVVSHTLSSVPSMGTAHIPAIIDTLSEELSSLPAHMDTLKAEIPDESMFALRHIGHCLTILDSFLLDVNNKDAQLTHHNSFISLGSGLIRLIVVADNINWTGRAPEPEVRLTAHQCSENALRILVNITNNSSECCRSVSEDPFSLPIIIRLIILSHRGRNRQFVADDKTTALLTDVQLLDQLCLALALLTNLVQGYPDVTKQLARTDVDMSCQGGPSCSPYCTCPTRITAFACLVSVYVALAKVEETAEEPTEHVLRGHIAILFGIIMDSNRDIRGLLLDQLPGTSSARKLDNLIQQATDFAALYAELNGAALHSNGGRHGRDEPQHGSSPRAESTTHGRVRPSEEDVQHTKFVLDVISSLKQMRSEMAE</sequence>
<feature type="region of interest" description="Disordered" evidence="2">
    <location>
        <begin position="792"/>
        <end position="826"/>
    </location>
</feature>
<dbReference type="PANTHER" id="PTHR22100:SF13">
    <property type="entry name" value="WINGS APART-LIKE PROTEIN HOMOLOG"/>
    <property type="match status" value="1"/>
</dbReference>
<feature type="compositionally biased region" description="Low complexity" evidence="2">
    <location>
        <begin position="1"/>
        <end position="14"/>
    </location>
</feature>
<dbReference type="InterPro" id="IPR022771">
    <property type="entry name" value="WAPL_C"/>
</dbReference>
<protein>
    <recommendedName>
        <fullName evidence="3">Wings apart-like protein C-terminal domain-containing protein</fullName>
    </recommendedName>
</protein>
<evidence type="ECO:0000313" key="4">
    <source>
        <dbReference type="EMBL" id="TDL27339.1"/>
    </source>
</evidence>
<feature type="compositionally biased region" description="Low complexity" evidence="2">
    <location>
        <begin position="183"/>
        <end position="207"/>
    </location>
</feature>